<reference evidence="3" key="2">
    <citation type="submission" date="2025-08" db="UniProtKB">
        <authorList>
            <consortium name="Ensembl"/>
        </authorList>
    </citation>
    <scope>IDENTIFICATION</scope>
</reference>
<feature type="compositionally biased region" description="Basic and acidic residues" evidence="1">
    <location>
        <begin position="502"/>
        <end position="514"/>
    </location>
</feature>
<evidence type="ECO:0000313" key="3">
    <source>
        <dbReference type="Ensembl" id="ENSCSEP00000032972.1"/>
    </source>
</evidence>
<dbReference type="OMA" id="XHELDID"/>
<reference evidence="3" key="3">
    <citation type="submission" date="2025-09" db="UniProtKB">
        <authorList>
            <consortium name="Ensembl"/>
        </authorList>
    </citation>
    <scope>IDENTIFICATION</scope>
</reference>
<dbReference type="STRING" id="244447.ENSCSEP00000032972"/>
<reference evidence="3 4" key="1">
    <citation type="journal article" date="2014" name="Nat. Genet.">
        <title>Whole-genome sequence of a flatfish provides insights into ZW sex chromosome evolution and adaptation to a benthic lifestyle.</title>
        <authorList>
            <person name="Chen S."/>
            <person name="Zhang G."/>
            <person name="Shao C."/>
            <person name="Huang Q."/>
            <person name="Liu G."/>
            <person name="Zhang P."/>
            <person name="Song W."/>
            <person name="An N."/>
            <person name="Chalopin D."/>
            <person name="Volff J.N."/>
            <person name="Hong Y."/>
            <person name="Li Q."/>
            <person name="Sha Z."/>
            <person name="Zhou H."/>
            <person name="Xie M."/>
            <person name="Yu Q."/>
            <person name="Liu Y."/>
            <person name="Xiang H."/>
            <person name="Wang N."/>
            <person name="Wu K."/>
            <person name="Yang C."/>
            <person name="Zhou Q."/>
            <person name="Liao X."/>
            <person name="Yang L."/>
            <person name="Hu Q."/>
            <person name="Zhang J."/>
            <person name="Meng L."/>
            <person name="Jin L."/>
            <person name="Tian Y."/>
            <person name="Lian J."/>
            <person name="Yang J."/>
            <person name="Miao G."/>
            <person name="Liu S."/>
            <person name="Liang Z."/>
            <person name="Yan F."/>
            <person name="Li Y."/>
            <person name="Sun B."/>
            <person name="Zhang H."/>
            <person name="Zhang J."/>
            <person name="Zhu Y."/>
            <person name="Du M."/>
            <person name="Zhao Y."/>
            <person name="Schartl M."/>
            <person name="Tang Q."/>
            <person name="Wang J."/>
        </authorList>
    </citation>
    <scope>NUCLEOTIDE SEQUENCE</scope>
</reference>
<feature type="region of interest" description="Disordered" evidence="1">
    <location>
        <begin position="235"/>
        <end position="274"/>
    </location>
</feature>
<feature type="compositionally biased region" description="Basic and acidic residues" evidence="1">
    <location>
        <begin position="136"/>
        <end position="145"/>
    </location>
</feature>
<feature type="signal peptide" evidence="2">
    <location>
        <begin position="1"/>
        <end position="20"/>
    </location>
</feature>
<feature type="compositionally biased region" description="Basic residues" evidence="1">
    <location>
        <begin position="574"/>
        <end position="585"/>
    </location>
</feature>
<evidence type="ECO:0000313" key="4">
    <source>
        <dbReference type="Proteomes" id="UP000265120"/>
    </source>
</evidence>
<feature type="compositionally biased region" description="Acidic residues" evidence="1">
    <location>
        <begin position="63"/>
        <end position="89"/>
    </location>
</feature>
<name>A0A3P8X2A3_CYNSE</name>
<evidence type="ECO:0000256" key="2">
    <source>
        <dbReference type="SAM" id="SignalP"/>
    </source>
</evidence>
<sequence length="599" mass="67919">MMLEKSRLILVANLAFLSSGEQVEKEETIHCLCSRAFVNDRNLYRSDNRLLISELIHGGAQDSSDENEDSEEEQEEEEQAEEPLDEEAELMASMGLPLAFASSSEYKKKVRKSKWNYTEHWEETAEDDEDETEPQDENKDSEKPASDALDEVAGEEEANNTGWQTYWAQQGEALLWSSWLEKHPETELLSPEDPPPWDNTQTKAEWDQHAADTYYTYWGQYCYWSAQGWTTDQSVRTGNMDGEAAAGEQDMGSVDLKDGQTEGDSPTQSEDVDSVHKEVENLENQFEVKCTVNTDQCCLTQCVGTSAVTEQLNGHIGCSGRPHGDENDRKRPGGSTEQKTVKHTDSCHAAGSPEGSCAKRMSNRDDDDDDKPPEGGRAKVKRSHELDLEESAQMSPQEALLKLGFKCKPDPQFSGVLSFKDGACKKHKKRTQRGLNKHTRFPDTGSDDTQSHGCFVLSKVKNFLQKNLKDREVTADDVKETSEKLPEPEDDVLVKEEEEEEEKRREMEMKKTEEGQEDTLEEDGSSSDKERKDRKNTEENVENIKEEEEEKSTCPDDTNVLLCGDPENTCEVKRRTRKKKKRRKQQQVSSEHSPTNPTF</sequence>
<dbReference type="InParanoid" id="A0A3P8X2A3"/>
<feature type="compositionally biased region" description="Polar residues" evidence="1">
    <location>
        <begin position="588"/>
        <end position="599"/>
    </location>
</feature>
<feature type="compositionally biased region" description="Basic residues" evidence="1">
    <location>
        <begin position="425"/>
        <end position="439"/>
    </location>
</feature>
<organism evidence="3 4">
    <name type="scientific">Cynoglossus semilaevis</name>
    <name type="common">Tongue sole</name>
    <dbReference type="NCBI Taxonomy" id="244447"/>
    <lineage>
        <taxon>Eukaryota</taxon>
        <taxon>Metazoa</taxon>
        <taxon>Chordata</taxon>
        <taxon>Craniata</taxon>
        <taxon>Vertebrata</taxon>
        <taxon>Euteleostomi</taxon>
        <taxon>Actinopterygii</taxon>
        <taxon>Neopterygii</taxon>
        <taxon>Teleostei</taxon>
        <taxon>Neoteleostei</taxon>
        <taxon>Acanthomorphata</taxon>
        <taxon>Carangaria</taxon>
        <taxon>Pleuronectiformes</taxon>
        <taxon>Pleuronectoidei</taxon>
        <taxon>Cynoglossidae</taxon>
        <taxon>Cynoglossinae</taxon>
        <taxon>Cynoglossus</taxon>
    </lineage>
</organism>
<feature type="compositionally biased region" description="Acidic residues" evidence="1">
    <location>
        <begin position="124"/>
        <end position="135"/>
    </location>
</feature>
<evidence type="ECO:0000256" key="1">
    <source>
        <dbReference type="SAM" id="MobiDB-lite"/>
    </source>
</evidence>
<feature type="compositionally biased region" description="Basic and acidic residues" evidence="1">
    <location>
        <begin position="526"/>
        <end position="544"/>
    </location>
</feature>
<protein>
    <submittedName>
        <fullName evidence="3">Uncharacterized protein</fullName>
    </submittedName>
</protein>
<proteinExistence type="predicted"/>
<dbReference type="AlphaFoldDB" id="A0A3P8X2A3"/>
<dbReference type="Ensembl" id="ENSCSET00000033396.1">
    <property type="protein sequence ID" value="ENSCSEP00000032972.1"/>
    <property type="gene ID" value="ENSCSEG00000021168.1"/>
</dbReference>
<feature type="region of interest" description="Disordered" evidence="1">
    <location>
        <begin position="121"/>
        <end position="159"/>
    </location>
</feature>
<feature type="region of interest" description="Disordered" evidence="1">
    <location>
        <begin position="466"/>
        <end position="599"/>
    </location>
</feature>
<keyword evidence="2" id="KW-0732">Signal</keyword>
<feature type="region of interest" description="Disordered" evidence="1">
    <location>
        <begin position="424"/>
        <end position="452"/>
    </location>
</feature>
<feature type="region of interest" description="Disordered" evidence="1">
    <location>
        <begin position="315"/>
        <end position="395"/>
    </location>
</feature>
<dbReference type="Proteomes" id="UP000265120">
    <property type="component" value="Chromosome 20"/>
</dbReference>
<feature type="compositionally biased region" description="Basic and acidic residues" evidence="1">
    <location>
        <begin position="322"/>
        <end position="331"/>
    </location>
</feature>
<feature type="region of interest" description="Disordered" evidence="1">
    <location>
        <begin position="57"/>
        <end position="94"/>
    </location>
</feature>
<feature type="compositionally biased region" description="Acidic residues" evidence="1">
    <location>
        <begin position="515"/>
        <end position="525"/>
    </location>
</feature>
<feature type="chain" id="PRO_5018244029" evidence="2">
    <location>
        <begin position="21"/>
        <end position="599"/>
    </location>
</feature>
<dbReference type="GeneTree" id="ENSGT00390000018056"/>
<accession>A0A3P8X2A3</accession>
<keyword evidence="4" id="KW-1185">Reference proteome</keyword>
<feature type="compositionally biased region" description="Basic and acidic residues" evidence="1">
    <location>
        <begin position="467"/>
        <end position="495"/>
    </location>
</feature>
<feature type="compositionally biased region" description="Acidic residues" evidence="1">
    <location>
        <begin position="148"/>
        <end position="158"/>
    </location>
</feature>